<protein>
    <submittedName>
        <fullName evidence="1">Uncharacterized protein</fullName>
    </submittedName>
</protein>
<accession>A0A8S1RR43</accession>
<organism evidence="1 2">
    <name type="scientific">Paramecium sonneborni</name>
    <dbReference type="NCBI Taxonomy" id="65129"/>
    <lineage>
        <taxon>Eukaryota</taxon>
        <taxon>Sar</taxon>
        <taxon>Alveolata</taxon>
        <taxon>Ciliophora</taxon>
        <taxon>Intramacronucleata</taxon>
        <taxon>Oligohymenophorea</taxon>
        <taxon>Peniculida</taxon>
        <taxon>Parameciidae</taxon>
        <taxon>Paramecium</taxon>
    </lineage>
</organism>
<comment type="caution">
    <text evidence="1">The sequence shown here is derived from an EMBL/GenBank/DDBJ whole genome shotgun (WGS) entry which is preliminary data.</text>
</comment>
<sequence>MMSFGVSLYQTFNAIKNKKEDRARLFEHTHIEDFRTQSQHANIQEDEQRYERENKSFFYKYVTGLTRKTANYCPVHKKAKKSREHLVRQFINSVNIFGWKIIFINRLCAVYFLKECKSRPGQKRK</sequence>
<dbReference type="AlphaFoldDB" id="A0A8S1RR43"/>
<reference evidence="1" key="1">
    <citation type="submission" date="2021-01" db="EMBL/GenBank/DDBJ databases">
        <authorList>
            <consortium name="Genoscope - CEA"/>
            <person name="William W."/>
        </authorList>
    </citation>
    <scope>NUCLEOTIDE SEQUENCE</scope>
</reference>
<evidence type="ECO:0000313" key="2">
    <source>
        <dbReference type="Proteomes" id="UP000692954"/>
    </source>
</evidence>
<evidence type="ECO:0000313" key="1">
    <source>
        <dbReference type="EMBL" id="CAD8130698.1"/>
    </source>
</evidence>
<keyword evidence="2" id="KW-1185">Reference proteome</keyword>
<dbReference type="EMBL" id="CAJJDN010000318">
    <property type="protein sequence ID" value="CAD8130698.1"/>
    <property type="molecule type" value="Genomic_DNA"/>
</dbReference>
<proteinExistence type="predicted"/>
<dbReference type="Proteomes" id="UP000692954">
    <property type="component" value="Unassembled WGS sequence"/>
</dbReference>
<gene>
    <name evidence="1" type="ORF">PSON_ATCC_30995.1.T3180002</name>
</gene>
<name>A0A8S1RR43_9CILI</name>